<dbReference type="KEGG" id="spib:G8759_19715"/>
<feature type="domain" description="GIY-YIG" evidence="1">
    <location>
        <begin position="27"/>
        <end position="110"/>
    </location>
</feature>
<gene>
    <name evidence="2" type="ORF">G8759_19715</name>
</gene>
<dbReference type="InterPro" id="IPR000305">
    <property type="entry name" value="GIY-YIG_endonuc"/>
</dbReference>
<organism evidence="2 3">
    <name type="scientific">Spirosoma aureum</name>
    <dbReference type="NCBI Taxonomy" id="2692134"/>
    <lineage>
        <taxon>Bacteria</taxon>
        <taxon>Pseudomonadati</taxon>
        <taxon>Bacteroidota</taxon>
        <taxon>Cytophagia</taxon>
        <taxon>Cytophagales</taxon>
        <taxon>Cytophagaceae</taxon>
        <taxon>Spirosoma</taxon>
    </lineage>
</organism>
<dbReference type="RefSeq" id="WP_167211221.1">
    <property type="nucleotide sequence ID" value="NZ_CP050063.1"/>
</dbReference>
<dbReference type="AlphaFoldDB" id="A0A6G9AQJ7"/>
<evidence type="ECO:0000313" key="2">
    <source>
        <dbReference type="EMBL" id="QIP14680.1"/>
    </source>
</evidence>
<evidence type="ECO:0000259" key="1">
    <source>
        <dbReference type="PROSITE" id="PS50164"/>
    </source>
</evidence>
<sequence>MYQDDYGREWEGPFPFSLSMISTHAPRATGVYQLLFPNGGGFEVAYIGIATGGNFIYNRLMAHCTGSGNWALARLSDPDSFLFVCYRCDDLTAKQIESHVITVKKPPFNVKPEYKHFIPSISIH</sequence>
<dbReference type="PROSITE" id="PS50164">
    <property type="entry name" value="GIY_YIG"/>
    <property type="match status" value="1"/>
</dbReference>
<dbReference type="Proteomes" id="UP000501802">
    <property type="component" value="Chromosome"/>
</dbReference>
<name>A0A6G9AQJ7_9BACT</name>
<dbReference type="EMBL" id="CP050063">
    <property type="protein sequence ID" value="QIP14680.1"/>
    <property type="molecule type" value="Genomic_DNA"/>
</dbReference>
<protein>
    <submittedName>
        <fullName evidence="2">GIY-YIG nuclease family protein</fullName>
    </submittedName>
</protein>
<evidence type="ECO:0000313" key="3">
    <source>
        <dbReference type="Proteomes" id="UP000501802"/>
    </source>
</evidence>
<accession>A0A6G9AQJ7</accession>
<keyword evidence="3" id="KW-1185">Reference proteome</keyword>
<reference evidence="2 3" key="1">
    <citation type="submission" date="2020-03" db="EMBL/GenBank/DDBJ databases">
        <authorList>
            <person name="Kim M.K."/>
        </authorList>
    </citation>
    <scope>NUCLEOTIDE SEQUENCE [LARGE SCALE GENOMIC DNA]</scope>
    <source>
        <strain evidence="2 3">BT328</strain>
    </source>
</reference>
<proteinExistence type="predicted"/>